<evidence type="ECO:0000313" key="3">
    <source>
        <dbReference type="Proteomes" id="UP001356170"/>
    </source>
</evidence>
<accession>A0ABU7V1A5</accession>
<keyword evidence="3" id="KW-1185">Reference proteome</keyword>
<protein>
    <submittedName>
        <fullName evidence="2">DUF3011 domain-containing protein</fullName>
    </submittedName>
</protein>
<evidence type="ECO:0000313" key="2">
    <source>
        <dbReference type="EMBL" id="MEF2156110.1"/>
    </source>
</evidence>
<dbReference type="RefSeq" id="WP_331704010.1">
    <property type="nucleotide sequence ID" value="NZ_JAZHBO010000002.1"/>
</dbReference>
<comment type="caution">
    <text evidence="2">The sequence shown here is derived from an EMBL/GenBank/DDBJ whole genome shotgun (WGS) entry which is preliminary data.</text>
</comment>
<keyword evidence="1" id="KW-0732">Signal</keyword>
<dbReference type="EMBL" id="JAZHBO010000002">
    <property type="protein sequence ID" value="MEF2156110.1"/>
    <property type="molecule type" value="Genomic_DNA"/>
</dbReference>
<reference evidence="2 3" key="1">
    <citation type="submission" date="2024-01" db="EMBL/GenBank/DDBJ databases">
        <title>Novel species of the genus Luteimonas isolated from rivers.</title>
        <authorList>
            <person name="Lu H."/>
        </authorList>
    </citation>
    <scope>NUCLEOTIDE SEQUENCE [LARGE SCALE GENOMIC DNA]</scope>
    <source>
        <strain evidence="2 3">FXH3W</strain>
    </source>
</reference>
<sequence>MTSTNKLSVVMFGSVLALGSLAPVGQAQAQYYGNDARYGYGQNEQRLRCDSKDGRRNICRPNVRGTRIQMVRQFSKARCTEGYSYGLSRDGMIWVDRGCRADFVVQAGRNNGWRRGDRNDQGNVGYGQQTFRCESDNGRERFCQVDTRGGVQLQRQVSSSPCVQNRTWGVERDGVWVNNGCRAEFAIRSR</sequence>
<dbReference type="Proteomes" id="UP001356170">
    <property type="component" value="Unassembled WGS sequence"/>
</dbReference>
<feature type="chain" id="PRO_5046434336" evidence="1">
    <location>
        <begin position="30"/>
        <end position="190"/>
    </location>
</feature>
<dbReference type="Pfam" id="PF11218">
    <property type="entry name" value="DUF3011"/>
    <property type="match status" value="1"/>
</dbReference>
<proteinExistence type="predicted"/>
<gene>
    <name evidence="2" type="ORF">V3390_07690</name>
</gene>
<evidence type="ECO:0000256" key="1">
    <source>
        <dbReference type="SAM" id="SignalP"/>
    </source>
</evidence>
<organism evidence="2 3">
    <name type="scientific">Aquilutibacter rugosus</name>
    <dbReference type="NCBI Taxonomy" id="3115820"/>
    <lineage>
        <taxon>Bacteria</taxon>
        <taxon>Pseudomonadati</taxon>
        <taxon>Pseudomonadota</taxon>
        <taxon>Gammaproteobacteria</taxon>
        <taxon>Lysobacterales</taxon>
        <taxon>Lysobacteraceae</taxon>
        <taxon>Aquilutibacter</taxon>
    </lineage>
</organism>
<name>A0ABU7V1A5_9GAMM</name>
<dbReference type="InterPro" id="IPR021381">
    <property type="entry name" value="DUF3011"/>
</dbReference>
<feature type="signal peptide" evidence="1">
    <location>
        <begin position="1"/>
        <end position="29"/>
    </location>
</feature>